<evidence type="ECO:0000256" key="1">
    <source>
        <dbReference type="ARBA" id="ARBA00022490"/>
    </source>
</evidence>
<dbReference type="EMBL" id="LCDO01000005">
    <property type="protein sequence ID" value="KKS56863.1"/>
    <property type="molecule type" value="Genomic_DNA"/>
</dbReference>
<evidence type="ECO:0000313" key="5">
    <source>
        <dbReference type="Proteomes" id="UP000034837"/>
    </source>
</evidence>
<gene>
    <name evidence="3" type="primary">smpB</name>
    <name evidence="4" type="ORF">UV20_C0005G0028</name>
</gene>
<accession>A0A0G1D4A8</accession>
<sequence>MHAENKRAFFDYNILEKWEAGIELAGDEVKSIRDGQISLKESYVTIKNSELFLINANISAYKKSRDIKGYNPTQSRRLLLKKKEIDRIIGLKTTQGLTIVPLKVYTKHHWIKLEIGLGKGKKKFEKKEQIKKKDIERELKRGEF</sequence>
<dbReference type="GO" id="GO:0005829">
    <property type="term" value="C:cytosol"/>
    <property type="evidence" value="ECO:0007669"/>
    <property type="project" value="TreeGrafter"/>
</dbReference>
<reference evidence="4 5" key="1">
    <citation type="journal article" date="2015" name="Nature">
        <title>rRNA introns, odd ribosomes, and small enigmatic genomes across a large radiation of phyla.</title>
        <authorList>
            <person name="Brown C.T."/>
            <person name="Hug L.A."/>
            <person name="Thomas B.C."/>
            <person name="Sharon I."/>
            <person name="Castelle C.J."/>
            <person name="Singh A."/>
            <person name="Wilkins M.J."/>
            <person name="Williams K.H."/>
            <person name="Banfield J.F."/>
        </authorList>
    </citation>
    <scope>NUCLEOTIDE SEQUENCE [LARGE SCALE GENOMIC DNA]</scope>
</reference>
<dbReference type="NCBIfam" id="TIGR00086">
    <property type="entry name" value="smpB"/>
    <property type="match status" value="1"/>
</dbReference>
<dbReference type="Gene3D" id="2.40.280.10">
    <property type="match status" value="1"/>
</dbReference>
<comment type="function">
    <text evidence="3">Required for rescue of stalled ribosomes mediated by trans-translation. Binds to transfer-messenger RNA (tmRNA), required for stable association of tmRNA with ribosomes. tmRNA and SmpB together mimic tRNA shape, replacing the anticodon stem-loop with SmpB. tmRNA is encoded by the ssrA gene; the 2 termini fold to resemble tRNA(Ala) and it encodes a 'tag peptide', a short internal open reading frame. During trans-translation Ala-aminoacylated tmRNA acts like a tRNA, entering the A-site of stalled ribosomes, displacing the stalled mRNA. The ribosome then switches to translate the ORF on the tmRNA; the nascent peptide is terminated with the 'tag peptide' encoded by the tmRNA and targeted for degradation. The ribosome is freed to recommence translation, which seems to be the essential function of trans-translation.</text>
</comment>
<dbReference type="InterPro" id="IPR000037">
    <property type="entry name" value="SsrA-bd_prot"/>
</dbReference>
<dbReference type="SUPFAM" id="SSF74982">
    <property type="entry name" value="Small protein B (SmpB)"/>
    <property type="match status" value="1"/>
</dbReference>
<proteinExistence type="inferred from homology"/>
<dbReference type="GO" id="GO:0070930">
    <property type="term" value="P:trans-translation-dependent protein tagging"/>
    <property type="evidence" value="ECO:0007669"/>
    <property type="project" value="TreeGrafter"/>
</dbReference>
<organism evidence="4 5">
    <name type="scientific">Candidatus Magasanikbacteria bacterium GW2011_GWA2_42_32</name>
    <dbReference type="NCBI Taxonomy" id="1619039"/>
    <lineage>
        <taxon>Bacteria</taxon>
        <taxon>Candidatus Magasanikiibacteriota</taxon>
    </lineage>
</organism>
<evidence type="ECO:0000256" key="3">
    <source>
        <dbReference type="HAMAP-Rule" id="MF_00023"/>
    </source>
</evidence>
<comment type="caution">
    <text evidence="4">The sequence shown here is derived from an EMBL/GenBank/DDBJ whole genome shotgun (WGS) entry which is preliminary data.</text>
</comment>
<dbReference type="PATRIC" id="fig|1619039.3.peg.721"/>
<dbReference type="AlphaFoldDB" id="A0A0G1D4A8"/>
<evidence type="ECO:0000256" key="2">
    <source>
        <dbReference type="ARBA" id="ARBA00022884"/>
    </source>
</evidence>
<name>A0A0G1D4A8_9BACT</name>
<protein>
    <recommendedName>
        <fullName evidence="3">SsrA-binding protein</fullName>
    </recommendedName>
    <alternativeName>
        <fullName evidence="3">Small protein B</fullName>
    </alternativeName>
</protein>
<dbReference type="CDD" id="cd09294">
    <property type="entry name" value="SmpB"/>
    <property type="match status" value="1"/>
</dbReference>
<dbReference type="HAMAP" id="MF_00023">
    <property type="entry name" value="SmpB"/>
    <property type="match status" value="1"/>
</dbReference>
<dbReference type="NCBIfam" id="NF003843">
    <property type="entry name" value="PRK05422.1"/>
    <property type="match status" value="1"/>
</dbReference>
<dbReference type="InterPro" id="IPR020081">
    <property type="entry name" value="SsrA-bd_prot_CS"/>
</dbReference>
<evidence type="ECO:0000313" key="4">
    <source>
        <dbReference type="EMBL" id="KKS56863.1"/>
    </source>
</evidence>
<dbReference type="Pfam" id="PF01668">
    <property type="entry name" value="SmpB"/>
    <property type="match status" value="1"/>
</dbReference>
<dbReference type="GO" id="GO:0070929">
    <property type="term" value="P:trans-translation"/>
    <property type="evidence" value="ECO:0007669"/>
    <property type="project" value="UniProtKB-UniRule"/>
</dbReference>
<dbReference type="PANTHER" id="PTHR30308">
    <property type="entry name" value="TMRNA-BINDING COMPONENT OF TRANS-TRANSLATION TAGGING COMPLEX"/>
    <property type="match status" value="1"/>
</dbReference>
<dbReference type="PROSITE" id="PS01317">
    <property type="entry name" value="SSRP"/>
    <property type="match status" value="1"/>
</dbReference>
<dbReference type="PANTHER" id="PTHR30308:SF2">
    <property type="entry name" value="SSRA-BINDING PROTEIN"/>
    <property type="match status" value="1"/>
</dbReference>
<comment type="subcellular location">
    <subcellularLocation>
        <location evidence="3">Cytoplasm</location>
    </subcellularLocation>
    <text evidence="3">The tmRNA-SmpB complex associates with stalled 70S ribosomes.</text>
</comment>
<keyword evidence="1 3" id="KW-0963">Cytoplasm</keyword>
<dbReference type="Proteomes" id="UP000034837">
    <property type="component" value="Unassembled WGS sequence"/>
</dbReference>
<keyword evidence="2 3" id="KW-0694">RNA-binding</keyword>
<comment type="similarity">
    <text evidence="3">Belongs to the SmpB family.</text>
</comment>
<dbReference type="InterPro" id="IPR023620">
    <property type="entry name" value="SmpB"/>
</dbReference>
<dbReference type="GO" id="GO:0003723">
    <property type="term" value="F:RNA binding"/>
    <property type="evidence" value="ECO:0007669"/>
    <property type="project" value="UniProtKB-UniRule"/>
</dbReference>